<evidence type="ECO:0000313" key="3">
    <source>
        <dbReference type="Proteomes" id="UP001642540"/>
    </source>
</evidence>
<dbReference type="InterPro" id="IPR056429">
    <property type="entry name" value="PH_CMIP"/>
</dbReference>
<dbReference type="EMBL" id="CAXLJM020000028">
    <property type="protein sequence ID" value="CAL8096903.1"/>
    <property type="molecule type" value="Genomic_DNA"/>
</dbReference>
<feature type="domain" description="C-Maf-inducing protein PH" evidence="1">
    <location>
        <begin position="83"/>
        <end position="108"/>
    </location>
</feature>
<dbReference type="InterPro" id="IPR032675">
    <property type="entry name" value="LRR_dom_sf"/>
</dbReference>
<dbReference type="Pfam" id="PF23066">
    <property type="entry name" value="PH_21"/>
    <property type="match status" value="1"/>
</dbReference>
<protein>
    <recommendedName>
        <fullName evidence="1">C-Maf-inducing protein PH domain-containing protein</fullName>
    </recommendedName>
</protein>
<evidence type="ECO:0000313" key="2">
    <source>
        <dbReference type="EMBL" id="CAL8096903.1"/>
    </source>
</evidence>
<dbReference type="SMART" id="SM00368">
    <property type="entry name" value="LRR_RI"/>
    <property type="match status" value="2"/>
</dbReference>
<reference evidence="2 3" key="1">
    <citation type="submission" date="2024-08" db="EMBL/GenBank/DDBJ databases">
        <authorList>
            <person name="Cucini C."/>
            <person name="Frati F."/>
        </authorList>
    </citation>
    <scope>NUCLEOTIDE SEQUENCE [LARGE SCALE GENOMIC DNA]</scope>
</reference>
<dbReference type="PANTHER" id="PTHR25480:SF0">
    <property type="entry name" value="C-MAF-INDUCING PROTEIN"/>
    <property type="match status" value="1"/>
</dbReference>
<dbReference type="PANTHER" id="PTHR25480">
    <property type="entry name" value="LEUCINE-RICH REPEAT-CONTAINING PROTEIN 73"/>
    <property type="match status" value="1"/>
</dbReference>
<evidence type="ECO:0000259" key="1">
    <source>
        <dbReference type="Pfam" id="PF23066"/>
    </source>
</evidence>
<accession>A0ABP1QBE4</accession>
<dbReference type="Proteomes" id="UP001642540">
    <property type="component" value="Unassembled WGS sequence"/>
</dbReference>
<gene>
    <name evidence="2" type="ORF">ODALV1_LOCUS9485</name>
</gene>
<dbReference type="SUPFAM" id="SSF52047">
    <property type="entry name" value="RNI-like"/>
    <property type="match status" value="1"/>
</dbReference>
<name>A0ABP1QBE4_9HEXA</name>
<proteinExistence type="predicted"/>
<dbReference type="InterPro" id="IPR052813">
    <property type="entry name" value="CMIP"/>
</dbReference>
<organism evidence="2 3">
    <name type="scientific">Orchesella dallaii</name>
    <dbReference type="NCBI Taxonomy" id="48710"/>
    <lineage>
        <taxon>Eukaryota</taxon>
        <taxon>Metazoa</taxon>
        <taxon>Ecdysozoa</taxon>
        <taxon>Arthropoda</taxon>
        <taxon>Hexapoda</taxon>
        <taxon>Collembola</taxon>
        <taxon>Entomobryomorpha</taxon>
        <taxon>Entomobryoidea</taxon>
        <taxon>Orchesellidae</taxon>
        <taxon>Orchesellinae</taxon>
        <taxon>Orchesella</taxon>
    </lineage>
</organism>
<keyword evidence="3" id="KW-1185">Reference proteome</keyword>
<sequence>MPMRGTSVTAAMRGISVTAANKESNASQMTKWLQSNRHEYQKKPFEFQDVRTVRRQPWLPEIATSPQHPYIADENIIKISFGSNAYIRDQWYYSILWKKNIYKYQNLMRSSKRPEVILKELKSLVNFATTTPLQDDCISHVPIEIVSNLLDSAGELLGKNQAEEVLVALSPLLERSHPPPSLCRFFSRYCRSRPRCPLVAQLFTPVVRRALKHNDFGKYPFMRRFIQDYIQALNCHNDGINVVRNFVKSIHGPASSCPHPRVMSNLVSVCLAAMFQLFEKNSNKSLATISTESIQLKEIPCDEQLLCYLAIFDTISEFEDWRPSLAQLLQPIPFPDEALNNPLFTRSLSSVIKRIGTDHRCEVHQMVLGIRDGKEGWFHLYAPSNLACFDDGELWGQMLCRLLACCCRRKRFLSQLGGQLLGSSMLLALRENTAAQEALCLLLEWQLVQSDDQRVQIATTLQSTPTGSANYLALCNRQLHLKELQQKGGPRKLTLPSRSTDKDLAKLLSCGSFGNLECLSLAFTQVTSNCAEQLIKLPSLRYLNLWCTQFGDSGLLLISEHLPNLQVLNLCETPVTDKGLLSLTCMTSLRKLNLNSTHLSLQTFERLKKQLPALKEIDVRYTDAW</sequence>
<dbReference type="Gene3D" id="3.80.10.10">
    <property type="entry name" value="Ribonuclease Inhibitor"/>
    <property type="match status" value="1"/>
</dbReference>
<comment type="caution">
    <text evidence="2">The sequence shown here is derived from an EMBL/GenBank/DDBJ whole genome shotgun (WGS) entry which is preliminary data.</text>
</comment>